<dbReference type="Proteomes" id="UP000824120">
    <property type="component" value="Chromosome 1"/>
</dbReference>
<organism evidence="1 2">
    <name type="scientific">Solanum commersonii</name>
    <name type="common">Commerson's wild potato</name>
    <name type="synonym">Commerson's nightshade</name>
    <dbReference type="NCBI Taxonomy" id="4109"/>
    <lineage>
        <taxon>Eukaryota</taxon>
        <taxon>Viridiplantae</taxon>
        <taxon>Streptophyta</taxon>
        <taxon>Embryophyta</taxon>
        <taxon>Tracheophyta</taxon>
        <taxon>Spermatophyta</taxon>
        <taxon>Magnoliopsida</taxon>
        <taxon>eudicotyledons</taxon>
        <taxon>Gunneridae</taxon>
        <taxon>Pentapetalae</taxon>
        <taxon>asterids</taxon>
        <taxon>lamiids</taxon>
        <taxon>Solanales</taxon>
        <taxon>Solanaceae</taxon>
        <taxon>Solanoideae</taxon>
        <taxon>Solaneae</taxon>
        <taxon>Solanum</taxon>
    </lineage>
</organism>
<dbReference type="EMBL" id="JACXVP010000001">
    <property type="protein sequence ID" value="KAG5629711.1"/>
    <property type="molecule type" value="Genomic_DNA"/>
</dbReference>
<dbReference type="AlphaFoldDB" id="A0A9J6B043"/>
<protein>
    <submittedName>
        <fullName evidence="1">Uncharacterized protein</fullName>
    </submittedName>
</protein>
<keyword evidence="2" id="KW-1185">Reference proteome</keyword>
<proteinExistence type="predicted"/>
<gene>
    <name evidence="1" type="ORF">H5410_001428</name>
</gene>
<comment type="caution">
    <text evidence="1">The sequence shown here is derived from an EMBL/GenBank/DDBJ whole genome shotgun (WGS) entry which is preliminary data.</text>
</comment>
<accession>A0A9J6B043</accession>
<evidence type="ECO:0000313" key="2">
    <source>
        <dbReference type="Proteomes" id="UP000824120"/>
    </source>
</evidence>
<evidence type="ECO:0000313" key="1">
    <source>
        <dbReference type="EMBL" id="KAG5629711.1"/>
    </source>
</evidence>
<reference evidence="1 2" key="1">
    <citation type="submission" date="2020-09" db="EMBL/GenBank/DDBJ databases">
        <title>De no assembly of potato wild relative species, Solanum commersonii.</title>
        <authorList>
            <person name="Cho K."/>
        </authorList>
    </citation>
    <scope>NUCLEOTIDE SEQUENCE [LARGE SCALE GENOMIC DNA]</scope>
    <source>
        <strain evidence="1">LZ3.2</strain>
        <tissue evidence="1">Leaf</tissue>
    </source>
</reference>
<sequence length="81" mass="9347">MNSYDLPIQSYQGKEPYYARPSYHGKHTLMQLQATQGRVLLLNPIYHEVVRPHQVKLSCNHSIILVQATLEGYDFSIQGYP</sequence>
<name>A0A9J6B043_SOLCO</name>